<comment type="caution">
    <text evidence="4">The sequence shown here is derived from an EMBL/GenBank/DDBJ whole genome shotgun (WGS) entry which is preliminary data.</text>
</comment>
<dbReference type="GO" id="GO:0016301">
    <property type="term" value="F:kinase activity"/>
    <property type="evidence" value="ECO:0007669"/>
    <property type="project" value="UniProtKB-KW"/>
</dbReference>
<dbReference type="Gene3D" id="3.40.1190.20">
    <property type="match status" value="1"/>
</dbReference>
<protein>
    <recommendedName>
        <fullName evidence="3">Carbohydrate kinase PfkB domain-containing protein</fullName>
    </recommendedName>
</protein>
<accession>A0A2M6WS42</accession>
<dbReference type="SUPFAM" id="SSF53613">
    <property type="entry name" value="Ribokinase-like"/>
    <property type="match status" value="1"/>
</dbReference>
<dbReference type="EMBL" id="PFAO01000005">
    <property type="protein sequence ID" value="PIT95613.1"/>
    <property type="molecule type" value="Genomic_DNA"/>
</dbReference>
<dbReference type="PANTHER" id="PTHR10584">
    <property type="entry name" value="SUGAR KINASE"/>
    <property type="match status" value="1"/>
</dbReference>
<dbReference type="PANTHER" id="PTHR10584:SF166">
    <property type="entry name" value="RIBOKINASE"/>
    <property type="match status" value="1"/>
</dbReference>
<keyword evidence="1" id="KW-0808">Transferase</keyword>
<dbReference type="Pfam" id="PF00294">
    <property type="entry name" value="PfkB"/>
    <property type="match status" value="1"/>
</dbReference>
<dbReference type="InterPro" id="IPR029056">
    <property type="entry name" value="Ribokinase-like"/>
</dbReference>
<evidence type="ECO:0000256" key="2">
    <source>
        <dbReference type="ARBA" id="ARBA00022777"/>
    </source>
</evidence>
<evidence type="ECO:0000313" key="4">
    <source>
        <dbReference type="EMBL" id="PIT95613.1"/>
    </source>
</evidence>
<feature type="domain" description="Carbohydrate kinase PfkB" evidence="3">
    <location>
        <begin position="129"/>
        <end position="397"/>
    </location>
</feature>
<proteinExistence type="predicted"/>
<dbReference type="Proteomes" id="UP000228964">
    <property type="component" value="Unassembled WGS sequence"/>
</dbReference>
<evidence type="ECO:0000256" key="1">
    <source>
        <dbReference type="ARBA" id="ARBA00022679"/>
    </source>
</evidence>
<evidence type="ECO:0000313" key="5">
    <source>
        <dbReference type="Proteomes" id="UP000228964"/>
    </source>
</evidence>
<name>A0A2M6WS42_9BACT</name>
<keyword evidence="2" id="KW-0418">Kinase</keyword>
<evidence type="ECO:0000259" key="3">
    <source>
        <dbReference type="Pfam" id="PF00294"/>
    </source>
</evidence>
<dbReference type="AlphaFoldDB" id="A0A2M6WS42"/>
<reference evidence="5" key="1">
    <citation type="submission" date="2017-09" db="EMBL/GenBank/DDBJ databases">
        <title>Depth-based differentiation of microbial function through sediment-hosted aquifers and enrichment of novel symbionts in the deep terrestrial subsurface.</title>
        <authorList>
            <person name="Probst A.J."/>
            <person name="Ladd B."/>
            <person name="Jarett J.K."/>
            <person name="Geller-Mcgrath D.E."/>
            <person name="Sieber C.M.K."/>
            <person name="Emerson J.B."/>
            <person name="Anantharaman K."/>
            <person name="Thomas B.C."/>
            <person name="Malmstrom R."/>
            <person name="Stieglmeier M."/>
            <person name="Klingl A."/>
            <person name="Woyke T."/>
            <person name="Ryan C.M."/>
            <person name="Banfield J.F."/>
        </authorList>
    </citation>
    <scope>NUCLEOTIDE SEQUENCE [LARGE SCALE GENOMIC DNA]</scope>
</reference>
<gene>
    <name evidence="4" type="ORF">COT96_00215</name>
</gene>
<dbReference type="InterPro" id="IPR011611">
    <property type="entry name" value="PfkB_dom"/>
</dbReference>
<organism evidence="4 5">
    <name type="scientific">Candidatus Falkowbacteria bacterium CG10_big_fil_rev_8_21_14_0_10_38_22</name>
    <dbReference type="NCBI Taxonomy" id="1974564"/>
    <lineage>
        <taxon>Bacteria</taxon>
        <taxon>Candidatus Falkowiibacteriota</taxon>
    </lineage>
</organism>
<sequence length="403" mass="45430">MWWIFKRGARVPFRRLWRREKLSINIYLPSESLARGIYKYLPSVRVSRQRTLTPMWWIFKRSARVLSGNCLFLIYNFMRYDIITIGGATEDITFYTNEGVLIDNKKDLIRQRLLAFEYGAKIKIDKSFSHFGGGAANAAVSLAGFGFKTAALIARGDDSRGERILKNLTSRRVDISLAQKIKNSASGFSFLLVGPQNEHIVFSNRAANDELRITNYELRILNNTKWIYLTSLSGAWKANLDKIFSVKGIKIAWNPGHRQILTGLKTIGKYFAKTEVLLVNKDEAIELVMSDKKYVCKGRAFFNEVKNLLKILHSYGARIVIITKGRYGADAWDGNKFYFQPVIKEKKRLDTTGVGDAFGSSFVAGLAAYQGNIKKALLLGARNTASVISQPGAQNGLLTKKDL</sequence>